<dbReference type="EMBL" id="SOCP01000001">
    <property type="protein sequence ID" value="TDV57359.1"/>
    <property type="molecule type" value="Genomic_DNA"/>
</dbReference>
<proteinExistence type="predicted"/>
<dbReference type="Pfam" id="PF01872">
    <property type="entry name" value="RibD_C"/>
    <property type="match status" value="1"/>
</dbReference>
<name>A0A4R7W5U5_9PSEU</name>
<dbReference type="PANTHER" id="PTHR38011">
    <property type="entry name" value="DIHYDROFOLATE REDUCTASE FAMILY PROTEIN (AFU_ORTHOLOGUE AFUA_8G06820)"/>
    <property type="match status" value="1"/>
</dbReference>
<gene>
    <name evidence="2" type="ORF">CLV71_101230</name>
</gene>
<comment type="caution">
    <text evidence="2">The sequence shown here is derived from an EMBL/GenBank/DDBJ whole genome shotgun (WGS) entry which is preliminary data.</text>
</comment>
<reference evidence="2 3" key="1">
    <citation type="submission" date="2019-03" db="EMBL/GenBank/DDBJ databases">
        <title>Genomic Encyclopedia of Archaeal and Bacterial Type Strains, Phase II (KMG-II): from individual species to whole genera.</title>
        <authorList>
            <person name="Goeker M."/>
        </authorList>
    </citation>
    <scope>NUCLEOTIDE SEQUENCE [LARGE SCALE GENOMIC DNA]</scope>
    <source>
        <strain evidence="2 3">DSM 45499</strain>
    </source>
</reference>
<sequence>MMPSQWWFRGGSVALTEDTGWRGRAGSFAPKDVPNEKEHRMGTVAIDITVSLDGFATGPNAGMDGALGIGGEPLHDWVHDRRTDVDAAILDRADTASGALLMGRHTFDVVDGPKGWSDEPGPPVFVVTSNPPTSTRLGDRFRFVGDLEDALTRAKAAAGDKDVMVMGGAHLCRQYLYAGLVDEVRLHVAPIVLGDGTPLFERTTMTPIGLVQQDVTVTPAATHITYRVNG</sequence>
<evidence type="ECO:0000259" key="1">
    <source>
        <dbReference type="Pfam" id="PF01872"/>
    </source>
</evidence>
<organism evidence="2 3">
    <name type="scientific">Actinophytocola oryzae</name>
    <dbReference type="NCBI Taxonomy" id="502181"/>
    <lineage>
        <taxon>Bacteria</taxon>
        <taxon>Bacillati</taxon>
        <taxon>Actinomycetota</taxon>
        <taxon>Actinomycetes</taxon>
        <taxon>Pseudonocardiales</taxon>
        <taxon>Pseudonocardiaceae</taxon>
    </lineage>
</organism>
<dbReference type="SUPFAM" id="SSF53597">
    <property type="entry name" value="Dihydrofolate reductase-like"/>
    <property type="match status" value="1"/>
</dbReference>
<evidence type="ECO:0000313" key="3">
    <source>
        <dbReference type="Proteomes" id="UP000294927"/>
    </source>
</evidence>
<dbReference type="InterPro" id="IPR050765">
    <property type="entry name" value="Riboflavin_Biosynth_HTPR"/>
</dbReference>
<feature type="domain" description="Bacterial bifunctional deaminase-reductase C-terminal" evidence="1">
    <location>
        <begin position="43"/>
        <end position="206"/>
    </location>
</feature>
<evidence type="ECO:0000313" key="2">
    <source>
        <dbReference type="EMBL" id="TDV57359.1"/>
    </source>
</evidence>
<dbReference type="InterPro" id="IPR024072">
    <property type="entry name" value="DHFR-like_dom_sf"/>
</dbReference>
<dbReference type="GO" id="GO:0009231">
    <property type="term" value="P:riboflavin biosynthetic process"/>
    <property type="evidence" value="ECO:0007669"/>
    <property type="project" value="InterPro"/>
</dbReference>
<dbReference type="GO" id="GO:0008703">
    <property type="term" value="F:5-amino-6-(5-phosphoribosylamino)uracil reductase activity"/>
    <property type="evidence" value="ECO:0007669"/>
    <property type="project" value="InterPro"/>
</dbReference>
<dbReference type="PANTHER" id="PTHR38011:SF12">
    <property type="entry name" value="BIFUNCTIONAL DEAMINASE-REDUCTASE DOMAIN PROTEIN"/>
    <property type="match status" value="1"/>
</dbReference>
<dbReference type="AlphaFoldDB" id="A0A4R7W5U5"/>
<dbReference type="InterPro" id="IPR002734">
    <property type="entry name" value="RibDG_C"/>
</dbReference>
<accession>A0A4R7W5U5</accession>
<dbReference type="Gene3D" id="3.40.430.10">
    <property type="entry name" value="Dihydrofolate Reductase, subunit A"/>
    <property type="match status" value="1"/>
</dbReference>
<keyword evidence="3" id="KW-1185">Reference proteome</keyword>
<protein>
    <submittedName>
        <fullName evidence="2">Dihydrofolate reductase</fullName>
    </submittedName>
</protein>
<dbReference type="Proteomes" id="UP000294927">
    <property type="component" value="Unassembled WGS sequence"/>
</dbReference>